<evidence type="ECO:0000256" key="1">
    <source>
        <dbReference type="ARBA" id="ARBA00008682"/>
    </source>
</evidence>
<feature type="domain" description="GH18" evidence="7">
    <location>
        <begin position="3"/>
        <end position="343"/>
    </location>
</feature>
<dbReference type="InterPro" id="IPR011583">
    <property type="entry name" value="Chitinase_II/V-like_cat"/>
</dbReference>
<dbReference type="InterPro" id="IPR029070">
    <property type="entry name" value="Chitinase_insertion_sf"/>
</dbReference>
<protein>
    <recommendedName>
        <fullName evidence="7">GH18 domain-containing protein</fullName>
    </recommendedName>
</protein>
<accession>A0AA41VQ66</accession>
<organism evidence="8 9">
    <name type="scientific">Papaver nudicaule</name>
    <name type="common">Iceland poppy</name>
    <dbReference type="NCBI Taxonomy" id="74823"/>
    <lineage>
        <taxon>Eukaryota</taxon>
        <taxon>Viridiplantae</taxon>
        <taxon>Streptophyta</taxon>
        <taxon>Embryophyta</taxon>
        <taxon>Tracheophyta</taxon>
        <taxon>Spermatophyta</taxon>
        <taxon>Magnoliopsida</taxon>
        <taxon>Ranunculales</taxon>
        <taxon>Papaveraceae</taxon>
        <taxon>Papaveroideae</taxon>
        <taxon>Papaver</taxon>
    </lineage>
</organism>
<dbReference type="PROSITE" id="PS01095">
    <property type="entry name" value="GH18_1"/>
    <property type="match status" value="1"/>
</dbReference>
<dbReference type="Gene3D" id="3.10.50.10">
    <property type="match status" value="1"/>
</dbReference>
<dbReference type="PROSITE" id="PS51910">
    <property type="entry name" value="GH18_2"/>
    <property type="match status" value="1"/>
</dbReference>
<dbReference type="PANTHER" id="PTHR11177:SF317">
    <property type="entry name" value="CHITINASE 12-RELATED"/>
    <property type="match status" value="1"/>
</dbReference>
<dbReference type="PANTHER" id="PTHR11177">
    <property type="entry name" value="CHITINASE"/>
    <property type="match status" value="1"/>
</dbReference>
<dbReference type="InterPro" id="IPR001223">
    <property type="entry name" value="Glyco_hydro18_cat"/>
</dbReference>
<dbReference type="GO" id="GO:0006032">
    <property type="term" value="P:chitin catabolic process"/>
    <property type="evidence" value="ECO:0007669"/>
    <property type="project" value="TreeGrafter"/>
</dbReference>
<keyword evidence="4" id="KW-0325">Glycoprotein</keyword>
<dbReference type="GO" id="GO:0005975">
    <property type="term" value="P:carbohydrate metabolic process"/>
    <property type="evidence" value="ECO:0007669"/>
    <property type="project" value="InterPro"/>
</dbReference>
<evidence type="ECO:0000256" key="2">
    <source>
        <dbReference type="ARBA" id="ARBA00022729"/>
    </source>
</evidence>
<dbReference type="SUPFAM" id="SSF54556">
    <property type="entry name" value="Chitinase insertion domain"/>
    <property type="match status" value="1"/>
</dbReference>
<comment type="similarity">
    <text evidence="1">Belongs to the glycosyl hydrolase 18 family. Chitinase class V subfamily.</text>
</comment>
<dbReference type="GO" id="GO:0008061">
    <property type="term" value="F:chitin binding"/>
    <property type="evidence" value="ECO:0007669"/>
    <property type="project" value="InterPro"/>
</dbReference>
<keyword evidence="2" id="KW-0732">Signal</keyword>
<evidence type="ECO:0000313" key="8">
    <source>
        <dbReference type="EMBL" id="MCL7045442.1"/>
    </source>
</evidence>
<dbReference type="InterPro" id="IPR050314">
    <property type="entry name" value="Glycosyl_Hydrlase_18"/>
</dbReference>
<dbReference type="Pfam" id="PF00704">
    <property type="entry name" value="Glyco_hydro_18"/>
    <property type="match status" value="1"/>
</dbReference>
<evidence type="ECO:0000313" key="9">
    <source>
        <dbReference type="Proteomes" id="UP001177140"/>
    </source>
</evidence>
<evidence type="ECO:0000256" key="4">
    <source>
        <dbReference type="ARBA" id="ARBA00023180"/>
    </source>
</evidence>
<dbReference type="FunFam" id="3.10.50.10:FF:000003">
    <property type="entry name" value="Class V chitinase CHIT5b"/>
    <property type="match status" value="1"/>
</dbReference>
<proteinExistence type="inferred from homology"/>
<keyword evidence="3 6" id="KW-0378">Hydrolase</keyword>
<dbReference type="InterPro" id="IPR001579">
    <property type="entry name" value="Glyco_hydro_18_chit_AS"/>
</dbReference>
<evidence type="ECO:0000259" key="7">
    <source>
        <dbReference type="PROSITE" id="PS51910"/>
    </source>
</evidence>
<dbReference type="SMART" id="SM00636">
    <property type="entry name" value="Glyco_18"/>
    <property type="match status" value="1"/>
</dbReference>
<dbReference type="InterPro" id="IPR017853">
    <property type="entry name" value="GH"/>
</dbReference>
<dbReference type="AlphaFoldDB" id="A0AA41VQ66"/>
<dbReference type="EMBL" id="JAJJMA010269877">
    <property type="protein sequence ID" value="MCL7045442.1"/>
    <property type="molecule type" value="Genomic_DNA"/>
</dbReference>
<gene>
    <name evidence="8" type="ORF">MKW94_010032</name>
</gene>
<sequence length="343" mass="38163">MSTIRGGYWPSWRNDPQIISPSYAHVFYAFLLFDPVALKPAEAVAIAPDEDLKVRRFITSVHNRSMKALLSIGGAAEGSTNFSAMASNPNYRRTFIQSSIEVALRYGFDGLDLDWEFPSSRGDMDNLALLLAEWRTAVDMEARGRTKLLIAMAVFFTPDLSFYDENPRMYPGVAMRNYVDFINVMTYDYYGSWDRTHNGASAAVFNPTNAERSTSQGISKWLQFVPAQKLVMGLPLYAHTWKLQNPNINGIGAPVVGVGLGGADGTLPYRDVVANFLNNPGTIAVYDEPTRSDYCYAGNIWISYTGVRSIKAAITHARERQLRGYFHWSIGQDDGNSTLTTTG</sequence>
<dbReference type="Proteomes" id="UP001177140">
    <property type="component" value="Unassembled WGS sequence"/>
</dbReference>
<keyword evidence="9" id="KW-1185">Reference proteome</keyword>
<dbReference type="GO" id="GO:0004568">
    <property type="term" value="F:chitinase activity"/>
    <property type="evidence" value="ECO:0007669"/>
    <property type="project" value="TreeGrafter"/>
</dbReference>
<dbReference type="SUPFAM" id="SSF51445">
    <property type="entry name" value="(Trans)glycosidases"/>
    <property type="match status" value="1"/>
</dbReference>
<evidence type="ECO:0000256" key="3">
    <source>
        <dbReference type="ARBA" id="ARBA00022801"/>
    </source>
</evidence>
<keyword evidence="5 6" id="KW-0326">Glycosidase</keyword>
<evidence type="ECO:0000256" key="5">
    <source>
        <dbReference type="ARBA" id="ARBA00023295"/>
    </source>
</evidence>
<evidence type="ECO:0000256" key="6">
    <source>
        <dbReference type="RuleBase" id="RU000489"/>
    </source>
</evidence>
<name>A0AA41VQ66_PAPNU</name>
<dbReference type="GO" id="GO:0005576">
    <property type="term" value="C:extracellular region"/>
    <property type="evidence" value="ECO:0007669"/>
    <property type="project" value="TreeGrafter"/>
</dbReference>
<dbReference type="Gene3D" id="3.20.20.80">
    <property type="entry name" value="Glycosidases"/>
    <property type="match status" value="1"/>
</dbReference>
<reference evidence="8" key="1">
    <citation type="submission" date="2022-03" db="EMBL/GenBank/DDBJ databases">
        <title>A functionally conserved STORR gene fusion in Papaver species that diverged 16.8 million years ago.</title>
        <authorList>
            <person name="Catania T."/>
        </authorList>
    </citation>
    <scope>NUCLEOTIDE SEQUENCE</scope>
    <source>
        <strain evidence="8">S-191538</strain>
    </source>
</reference>
<comment type="caution">
    <text evidence="8">The sequence shown here is derived from an EMBL/GenBank/DDBJ whole genome shotgun (WGS) entry which is preliminary data.</text>
</comment>